<protein>
    <recommendedName>
        <fullName evidence="1">Heterokaryon incompatibility domain-containing protein</fullName>
    </recommendedName>
</protein>
<dbReference type="InterPro" id="IPR010730">
    <property type="entry name" value="HET"/>
</dbReference>
<dbReference type="InterPro" id="IPR052895">
    <property type="entry name" value="HetReg/Transcr_Mod"/>
</dbReference>
<organism evidence="2 3">
    <name type="scientific">Didymella exigua CBS 183.55</name>
    <dbReference type="NCBI Taxonomy" id="1150837"/>
    <lineage>
        <taxon>Eukaryota</taxon>
        <taxon>Fungi</taxon>
        <taxon>Dikarya</taxon>
        <taxon>Ascomycota</taxon>
        <taxon>Pezizomycotina</taxon>
        <taxon>Dothideomycetes</taxon>
        <taxon>Pleosporomycetidae</taxon>
        <taxon>Pleosporales</taxon>
        <taxon>Pleosporineae</taxon>
        <taxon>Didymellaceae</taxon>
        <taxon>Didymella</taxon>
    </lineage>
</organism>
<feature type="non-terminal residue" evidence="2">
    <location>
        <position position="1"/>
    </location>
</feature>
<dbReference type="Pfam" id="PF06985">
    <property type="entry name" value="HET"/>
    <property type="match status" value="1"/>
</dbReference>
<name>A0A6A5RPE6_9PLEO</name>
<evidence type="ECO:0000313" key="2">
    <source>
        <dbReference type="EMBL" id="KAF1929293.1"/>
    </source>
</evidence>
<dbReference type="Proteomes" id="UP000800082">
    <property type="component" value="Unassembled WGS sequence"/>
</dbReference>
<sequence length="94" mass="10823">DTKERTEQVQLMTDIYCRAQSVAIWLGPGADDNDKALKCLEEVAAENLTNEQLSEVLKIHAKRSKLESELCGLEAVARLFERDYWDRLWVVQEV</sequence>
<dbReference type="PANTHER" id="PTHR24148:SF73">
    <property type="entry name" value="HET DOMAIN PROTEIN (AFU_ORTHOLOGUE AFUA_8G01020)"/>
    <property type="match status" value="1"/>
</dbReference>
<dbReference type="PANTHER" id="PTHR24148">
    <property type="entry name" value="ANKYRIN REPEAT DOMAIN-CONTAINING PROTEIN 39 HOMOLOG-RELATED"/>
    <property type="match status" value="1"/>
</dbReference>
<dbReference type="AlphaFoldDB" id="A0A6A5RPE6"/>
<evidence type="ECO:0000259" key="1">
    <source>
        <dbReference type="Pfam" id="PF06985"/>
    </source>
</evidence>
<dbReference type="EMBL" id="ML978966">
    <property type="protein sequence ID" value="KAF1929293.1"/>
    <property type="molecule type" value="Genomic_DNA"/>
</dbReference>
<dbReference type="GeneID" id="54352322"/>
<gene>
    <name evidence="2" type="ORF">M421DRAFT_44289</name>
</gene>
<feature type="domain" description="Heterokaryon incompatibility" evidence="1">
    <location>
        <begin position="2"/>
        <end position="93"/>
    </location>
</feature>
<keyword evidence="3" id="KW-1185">Reference proteome</keyword>
<feature type="non-terminal residue" evidence="2">
    <location>
        <position position="94"/>
    </location>
</feature>
<dbReference type="OrthoDB" id="3548654at2759"/>
<evidence type="ECO:0000313" key="3">
    <source>
        <dbReference type="Proteomes" id="UP000800082"/>
    </source>
</evidence>
<reference evidence="2" key="1">
    <citation type="journal article" date="2020" name="Stud. Mycol.">
        <title>101 Dothideomycetes genomes: a test case for predicting lifestyles and emergence of pathogens.</title>
        <authorList>
            <person name="Haridas S."/>
            <person name="Albert R."/>
            <person name="Binder M."/>
            <person name="Bloem J."/>
            <person name="Labutti K."/>
            <person name="Salamov A."/>
            <person name="Andreopoulos B."/>
            <person name="Baker S."/>
            <person name="Barry K."/>
            <person name="Bills G."/>
            <person name="Bluhm B."/>
            <person name="Cannon C."/>
            <person name="Castanera R."/>
            <person name="Culley D."/>
            <person name="Daum C."/>
            <person name="Ezra D."/>
            <person name="Gonzalez J."/>
            <person name="Henrissat B."/>
            <person name="Kuo A."/>
            <person name="Liang C."/>
            <person name="Lipzen A."/>
            <person name="Lutzoni F."/>
            <person name="Magnuson J."/>
            <person name="Mondo S."/>
            <person name="Nolan M."/>
            <person name="Ohm R."/>
            <person name="Pangilinan J."/>
            <person name="Park H.-J."/>
            <person name="Ramirez L."/>
            <person name="Alfaro M."/>
            <person name="Sun H."/>
            <person name="Tritt A."/>
            <person name="Yoshinaga Y."/>
            <person name="Zwiers L.-H."/>
            <person name="Turgeon B."/>
            <person name="Goodwin S."/>
            <person name="Spatafora J."/>
            <person name="Crous P."/>
            <person name="Grigoriev I."/>
        </authorList>
    </citation>
    <scope>NUCLEOTIDE SEQUENCE</scope>
    <source>
        <strain evidence="2">CBS 183.55</strain>
    </source>
</reference>
<dbReference type="RefSeq" id="XP_033449541.1">
    <property type="nucleotide sequence ID" value="XM_033594654.1"/>
</dbReference>
<proteinExistence type="predicted"/>
<accession>A0A6A5RPE6</accession>